<accession>A0A2J8A3W1</accession>
<comment type="caution">
    <text evidence="2">The sequence shown here is derived from an EMBL/GenBank/DDBJ whole genome shotgun (WGS) entry which is preliminary data.</text>
</comment>
<feature type="compositionally biased region" description="Low complexity" evidence="1">
    <location>
        <begin position="1"/>
        <end position="17"/>
    </location>
</feature>
<gene>
    <name evidence="2" type="ORF">TSOC_006323</name>
</gene>
<dbReference type="EMBL" id="PGGS01000191">
    <property type="protein sequence ID" value="PNH07220.1"/>
    <property type="molecule type" value="Genomic_DNA"/>
</dbReference>
<dbReference type="OrthoDB" id="532086at2759"/>
<name>A0A2J8A3W1_9CHLO</name>
<evidence type="ECO:0000313" key="2">
    <source>
        <dbReference type="EMBL" id="PNH07220.1"/>
    </source>
</evidence>
<evidence type="ECO:0000313" key="3">
    <source>
        <dbReference type="Proteomes" id="UP000236333"/>
    </source>
</evidence>
<dbReference type="AlphaFoldDB" id="A0A2J8A3W1"/>
<protein>
    <submittedName>
        <fullName evidence="2">Uncharacterized protein</fullName>
    </submittedName>
</protein>
<keyword evidence="3" id="KW-1185">Reference proteome</keyword>
<dbReference type="Proteomes" id="UP000236333">
    <property type="component" value="Unassembled WGS sequence"/>
</dbReference>
<reference evidence="2 3" key="1">
    <citation type="journal article" date="2017" name="Mol. Biol. Evol.">
        <title>The 4-celled Tetrabaena socialis nuclear genome reveals the essential components for genetic control of cell number at the origin of multicellularity in the volvocine lineage.</title>
        <authorList>
            <person name="Featherston J."/>
            <person name="Arakaki Y."/>
            <person name="Hanschen E.R."/>
            <person name="Ferris P.J."/>
            <person name="Michod R.E."/>
            <person name="Olson B.J.S.C."/>
            <person name="Nozaki H."/>
            <person name="Durand P.M."/>
        </authorList>
    </citation>
    <scope>NUCLEOTIDE SEQUENCE [LARGE SCALE GENOMIC DNA]</scope>
    <source>
        <strain evidence="2 3">NIES-571</strain>
    </source>
</reference>
<organism evidence="2 3">
    <name type="scientific">Tetrabaena socialis</name>
    <dbReference type="NCBI Taxonomy" id="47790"/>
    <lineage>
        <taxon>Eukaryota</taxon>
        <taxon>Viridiplantae</taxon>
        <taxon>Chlorophyta</taxon>
        <taxon>core chlorophytes</taxon>
        <taxon>Chlorophyceae</taxon>
        <taxon>CS clade</taxon>
        <taxon>Chlamydomonadales</taxon>
        <taxon>Tetrabaenaceae</taxon>
        <taxon>Tetrabaena</taxon>
    </lineage>
</organism>
<evidence type="ECO:0000256" key="1">
    <source>
        <dbReference type="SAM" id="MobiDB-lite"/>
    </source>
</evidence>
<sequence length="439" mass="45151">MGWPVQQRTRAAQARTAGEQGPPLPGLARRGARLVASAKSKGFGGLTMPKFPALGGKKGGAPAGGVAPAPPIDLAIPAEVEQQWARAQREWVQYSIERPVLLPGLDSAVYLLPVGGDAPGDAALIRDVVAAVQPDAIALESPPQHLKSYTAAAKSLEPLLACLLAADLSSAASAARAALTQAQREEWQAGLLAACRGASFKPDADQLAQLFSVGSLPFVEWLVPAHLARAAAGLGQGQAPLLVSCGMDRQARAAAPAPSLFLGREFDVYLEEVGAALGEGLETEVDAWRTALGDRLDGAGGGREVATLVASWEAQRCVGPAAQRGVAERVEARMRAERRAKEEERAAAAAAAGKGKGKWKGSGVAAGAGAGAGAVPAAAAAEVVLEVVRTASDAWVAGRLVGLAEGKDVVRRCRRIVAVVGRVHVLSIEEELRKLAAAL</sequence>
<proteinExistence type="predicted"/>
<feature type="region of interest" description="Disordered" evidence="1">
    <location>
        <begin position="1"/>
        <end position="27"/>
    </location>
</feature>